<dbReference type="GeneID" id="67132925"/>
<dbReference type="SUPFAM" id="SSF57716">
    <property type="entry name" value="Glucocorticoid receptor-like (DNA-binding domain)"/>
    <property type="match status" value="1"/>
</dbReference>
<keyword evidence="5" id="KW-0934">Plastid</keyword>
<dbReference type="InterPro" id="IPR023036">
    <property type="entry name" value="Ribosomal_uS14_bac/plastid"/>
</dbReference>
<dbReference type="NCBIfam" id="NF006477">
    <property type="entry name" value="PRK08881.1"/>
    <property type="match status" value="1"/>
</dbReference>
<dbReference type="Gene3D" id="1.10.287.1480">
    <property type="match status" value="1"/>
</dbReference>
<dbReference type="GO" id="GO:0006412">
    <property type="term" value="P:translation"/>
    <property type="evidence" value="ECO:0007669"/>
    <property type="project" value="InterPro"/>
</dbReference>
<evidence type="ECO:0000256" key="3">
    <source>
        <dbReference type="ARBA" id="ARBA00023274"/>
    </source>
</evidence>
<reference evidence="5" key="1">
    <citation type="submission" date="2020-10" db="EMBL/GenBank/DDBJ databases">
        <title>Complete chloroplast genome of the Synurophyceae Poterioochromonas malhamensis (Pringsheim) R.A.Andersen 2017 from Van Lake in Eastern Anatolia.</title>
        <authorList>
            <person name="Gastineau R."/>
            <person name="Yilmaz E."/>
            <person name="Solak C.N."/>
            <person name="Lemieux C."/>
            <person name="Turmel M."/>
            <person name="Witkowski A."/>
        </authorList>
    </citation>
    <scope>NUCLEOTIDE SEQUENCE</scope>
    <source>
        <strain evidence="5">SZCZR2049</strain>
    </source>
</reference>
<dbReference type="GO" id="GO:0005737">
    <property type="term" value="C:cytoplasm"/>
    <property type="evidence" value="ECO:0007669"/>
    <property type="project" value="UniProtKB-ARBA"/>
</dbReference>
<dbReference type="GO" id="GO:0003735">
    <property type="term" value="F:structural constituent of ribosome"/>
    <property type="evidence" value="ECO:0007669"/>
    <property type="project" value="InterPro"/>
</dbReference>
<gene>
    <name evidence="5" type="primary">rps14</name>
</gene>
<dbReference type="GO" id="GO:0015935">
    <property type="term" value="C:small ribosomal subunit"/>
    <property type="evidence" value="ECO:0007669"/>
    <property type="project" value="TreeGrafter"/>
</dbReference>
<dbReference type="RefSeq" id="YP_010139363.1">
    <property type="nucleotide sequence ID" value="NC_056910.1"/>
</dbReference>
<dbReference type="PROSITE" id="PS00527">
    <property type="entry name" value="RIBOSOMAL_S14"/>
    <property type="match status" value="1"/>
</dbReference>
<name>A0A7T6Y8C7_9STRA</name>
<dbReference type="PANTHER" id="PTHR19836">
    <property type="entry name" value="30S RIBOSOMAL PROTEIN S14"/>
    <property type="match status" value="1"/>
</dbReference>
<dbReference type="HAMAP" id="MF_00537">
    <property type="entry name" value="Ribosomal_uS14_1"/>
    <property type="match status" value="1"/>
</dbReference>
<dbReference type="Pfam" id="PF00253">
    <property type="entry name" value="Ribosomal_S14"/>
    <property type="match status" value="1"/>
</dbReference>
<evidence type="ECO:0000256" key="1">
    <source>
        <dbReference type="ARBA" id="ARBA00009083"/>
    </source>
</evidence>
<keyword evidence="3" id="KW-0687">Ribonucleoprotein</keyword>
<comment type="similarity">
    <text evidence="1">Belongs to the universal ribosomal protein uS14 family.</text>
</comment>
<organism evidence="5">
    <name type="scientific">Poterioochromonas malhamensis</name>
    <dbReference type="NCBI Taxonomy" id="88167"/>
    <lineage>
        <taxon>Eukaryota</taxon>
        <taxon>Sar</taxon>
        <taxon>Stramenopiles</taxon>
        <taxon>Ochrophyta</taxon>
        <taxon>Synurophyceae</taxon>
        <taxon>Ochromonadales</taxon>
        <taxon>Ochromonadaceae</taxon>
        <taxon>Poterioochromonas</taxon>
    </lineage>
</organism>
<proteinExistence type="inferred from homology"/>
<dbReference type="AlphaFoldDB" id="A0A7T6Y8C7"/>
<dbReference type="PANTHER" id="PTHR19836:SF19">
    <property type="entry name" value="SMALL RIBOSOMAL SUBUNIT PROTEIN US14M"/>
    <property type="match status" value="1"/>
</dbReference>
<accession>A0A7T6Y8C7</accession>
<keyword evidence="2 5" id="KW-0689">Ribosomal protein</keyword>
<dbReference type="InterPro" id="IPR001209">
    <property type="entry name" value="Ribosomal_uS14"/>
</dbReference>
<evidence type="ECO:0000313" key="5">
    <source>
        <dbReference type="EMBL" id="QQK55029.1"/>
    </source>
</evidence>
<dbReference type="EMBL" id="MW175522">
    <property type="protein sequence ID" value="QQK55029.1"/>
    <property type="molecule type" value="Genomic_DNA"/>
</dbReference>
<sequence length="108" mass="12908">MAKKNMLEREFKRKRLILKYLEKRNKIKKELRLLKLNHLKGNSDFLNISNVLKKFQKLPRNSSPTRLRNRCWKTGKPHGFFRHFGLCRNAFRELANNGMLPGVVKSSW</sequence>
<evidence type="ECO:0000256" key="4">
    <source>
        <dbReference type="ARBA" id="ARBA00035247"/>
    </source>
</evidence>
<evidence type="ECO:0000256" key="2">
    <source>
        <dbReference type="ARBA" id="ARBA00022980"/>
    </source>
</evidence>
<dbReference type="InterPro" id="IPR018271">
    <property type="entry name" value="Ribosomal_uS14_CS"/>
</dbReference>
<protein>
    <recommendedName>
        <fullName evidence="4">Small ribosomal subunit protein uS14c</fullName>
    </recommendedName>
</protein>
<geneLocation type="plastid" evidence="5"/>